<keyword evidence="3 8" id="KW-0349">Heme</keyword>
<keyword evidence="10" id="KW-1133">Transmembrane helix</keyword>
<protein>
    <submittedName>
        <fullName evidence="11">Cytochrome P450</fullName>
    </submittedName>
</protein>
<name>A0A061FHH8_THECC</name>
<dbReference type="GO" id="GO:0005506">
    <property type="term" value="F:iron ion binding"/>
    <property type="evidence" value="ECO:0007669"/>
    <property type="project" value="InterPro"/>
</dbReference>
<keyword evidence="10" id="KW-0812">Transmembrane</keyword>
<dbReference type="InterPro" id="IPR036396">
    <property type="entry name" value="Cyt_P450_sf"/>
</dbReference>
<dbReference type="OMA" id="FDMTARS"/>
<evidence type="ECO:0000256" key="4">
    <source>
        <dbReference type="ARBA" id="ARBA00022723"/>
    </source>
</evidence>
<evidence type="ECO:0000313" key="12">
    <source>
        <dbReference type="Proteomes" id="UP000026915"/>
    </source>
</evidence>
<evidence type="ECO:0000256" key="7">
    <source>
        <dbReference type="ARBA" id="ARBA00023033"/>
    </source>
</evidence>
<keyword evidence="5 9" id="KW-0560">Oxidoreductase</keyword>
<comment type="cofactor">
    <cofactor evidence="1 8">
        <name>heme</name>
        <dbReference type="ChEBI" id="CHEBI:30413"/>
    </cofactor>
</comment>
<dbReference type="GO" id="GO:0006629">
    <property type="term" value="P:lipid metabolic process"/>
    <property type="evidence" value="ECO:0007669"/>
    <property type="project" value="UniProtKB-ARBA"/>
</dbReference>
<keyword evidence="12" id="KW-1185">Reference proteome</keyword>
<dbReference type="eggNOG" id="KOG0157">
    <property type="taxonomic scope" value="Eukaryota"/>
</dbReference>
<keyword evidence="6 8" id="KW-0408">Iron</keyword>
<evidence type="ECO:0000256" key="3">
    <source>
        <dbReference type="ARBA" id="ARBA00022617"/>
    </source>
</evidence>
<comment type="similarity">
    <text evidence="2 9">Belongs to the cytochrome P450 family.</text>
</comment>
<feature type="transmembrane region" description="Helical" evidence="10">
    <location>
        <begin position="6"/>
        <end position="24"/>
    </location>
</feature>
<evidence type="ECO:0000256" key="10">
    <source>
        <dbReference type="SAM" id="Phobius"/>
    </source>
</evidence>
<dbReference type="EMBL" id="CM001886">
    <property type="protein sequence ID" value="EOY16780.1"/>
    <property type="molecule type" value="Genomic_DNA"/>
</dbReference>
<evidence type="ECO:0000256" key="2">
    <source>
        <dbReference type="ARBA" id="ARBA00010617"/>
    </source>
</evidence>
<evidence type="ECO:0000256" key="9">
    <source>
        <dbReference type="RuleBase" id="RU000461"/>
    </source>
</evidence>
<evidence type="ECO:0000313" key="11">
    <source>
        <dbReference type="EMBL" id="EOY16780.1"/>
    </source>
</evidence>
<reference evidence="11 12" key="1">
    <citation type="journal article" date="2013" name="Genome Biol.">
        <title>The genome sequence of the most widely cultivated cacao type and its use to identify candidate genes regulating pod color.</title>
        <authorList>
            <person name="Motamayor J.C."/>
            <person name="Mockaitis K."/>
            <person name="Schmutz J."/>
            <person name="Haiminen N."/>
            <person name="Iii D.L."/>
            <person name="Cornejo O."/>
            <person name="Findley S.D."/>
            <person name="Zheng P."/>
            <person name="Utro F."/>
            <person name="Royaert S."/>
            <person name="Saski C."/>
            <person name="Jenkins J."/>
            <person name="Podicheti R."/>
            <person name="Zhao M."/>
            <person name="Scheffler B.E."/>
            <person name="Stack J.C."/>
            <person name="Feltus F.A."/>
            <person name="Mustiga G.M."/>
            <person name="Amores F."/>
            <person name="Phillips W."/>
            <person name="Marelli J.P."/>
            <person name="May G.D."/>
            <person name="Shapiro H."/>
            <person name="Ma J."/>
            <person name="Bustamante C.D."/>
            <person name="Schnell R.J."/>
            <person name="Main D."/>
            <person name="Gilbert D."/>
            <person name="Parida L."/>
            <person name="Kuhn D.N."/>
        </authorList>
    </citation>
    <scope>NUCLEOTIDE SEQUENCE [LARGE SCALE GENOMIC DNA]</scope>
    <source>
        <strain evidence="12">cv. Matina 1-6</strain>
    </source>
</reference>
<gene>
    <name evidence="11" type="ORF">TCM_035652</name>
</gene>
<dbReference type="SUPFAM" id="SSF48264">
    <property type="entry name" value="Cytochrome P450"/>
    <property type="match status" value="1"/>
</dbReference>
<evidence type="ECO:0000256" key="8">
    <source>
        <dbReference type="PIRSR" id="PIRSR602401-1"/>
    </source>
</evidence>
<dbReference type="GO" id="GO:0020037">
    <property type="term" value="F:heme binding"/>
    <property type="evidence" value="ECO:0007669"/>
    <property type="project" value="InterPro"/>
</dbReference>
<dbReference type="Pfam" id="PF00067">
    <property type="entry name" value="p450"/>
    <property type="match status" value="1"/>
</dbReference>
<organism evidence="11 12">
    <name type="scientific">Theobroma cacao</name>
    <name type="common">Cacao</name>
    <name type="synonym">Cocoa</name>
    <dbReference type="NCBI Taxonomy" id="3641"/>
    <lineage>
        <taxon>Eukaryota</taxon>
        <taxon>Viridiplantae</taxon>
        <taxon>Streptophyta</taxon>
        <taxon>Embryophyta</taxon>
        <taxon>Tracheophyta</taxon>
        <taxon>Spermatophyta</taxon>
        <taxon>Magnoliopsida</taxon>
        <taxon>eudicotyledons</taxon>
        <taxon>Gunneridae</taxon>
        <taxon>Pentapetalae</taxon>
        <taxon>rosids</taxon>
        <taxon>malvids</taxon>
        <taxon>Malvales</taxon>
        <taxon>Malvaceae</taxon>
        <taxon>Byttnerioideae</taxon>
        <taxon>Theobroma</taxon>
    </lineage>
</organism>
<dbReference type="Proteomes" id="UP000026915">
    <property type="component" value="Chromosome 8"/>
</dbReference>
<dbReference type="PROSITE" id="PS00086">
    <property type="entry name" value="CYTOCHROME_P450"/>
    <property type="match status" value="1"/>
</dbReference>
<dbReference type="STRING" id="3641.A0A061FHH8"/>
<evidence type="ECO:0000256" key="5">
    <source>
        <dbReference type="ARBA" id="ARBA00023002"/>
    </source>
</evidence>
<sequence length="507" mass="58958">MMTLLTYPGFLIIAVVLFLTFLTCSRKRRGLRWQWPVVAKLPQFVRRYCQFHDWSAQILERSGGTCLVVKNLWFVNMDNWLTSNPANVQHIMSKSFTKYPKGIDWRKRFDIFGDSVFNSDSVKWKYERALYKGFLNHQRFHELMPKIFEDSMEKQLIPILEHVSKQHVPVALQDLLGKHIFYFSCRMTTGCDLGLFQSSSHEHLFAKAIVNACEAISFRYLLPECIWKLQKWLGIGKEKRLSEARKTLDHLVSEYISIKRKELSSRLRKEDMDFSILKLLLDRDELAGTLSISDEVMRDNIITFMFAAHDTTSTVLSWFFWILSKHPVVEKRIREEIQKYLPDNGKTKWLAFNAKELNKMVYLHAALCETLRLYPPVPVQTRTALHNDTLPSGHKINQGTRVSISVYAMGRMTSTWGEDCNEFKPERWITDDGGIKHEPAHKFFAFNAGPRGCLGKDFAFTLMKAITSAIIHNYDVQVVGNSQIAPKRSIILHMNHDLMVTVKKRWA</sequence>
<dbReference type="CDD" id="cd11064">
    <property type="entry name" value="CYP86A"/>
    <property type="match status" value="1"/>
</dbReference>
<dbReference type="PANTHER" id="PTHR24296">
    <property type="entry name" value="CYTOCHROME P450"/>
    <property type="match status" value="1"/>
</dbReference>
<dbReference type="HOGENOM" id="CLU_001570_27_2_1"/>
<evidence type="ECO:0000256" key="6">
    <source>
        <dbReference type="ARBA" id="ARBA00023004"/>
    </source>
</evidence>
<proteinExistence type="inferred from homology"/>
<dbReference type="Gramene" id="EOY16780">
    <property type="protein sequence ID" value="EOY16780"/>
    <property type="gene ID" value="TCM_035652"/>
</dbReference>
<dbReference type="InterPro" id="IPR017972">
    <property type="entry name" value="Cyt_P450_CS"/>
</dbReference>
<evidence type="ECO:0000256" key="1">
    <source>
        <dbReference type="ARBA" id="ARBA00001971"/>
    </source>
</evidence>
<dbReference type="GO" id="GO:0016705">
    <property type="term" value="F:oxidoreductase activity, acting on paired donors, with incorporation or reduction of molecular oxygen"/>
    <property type="evidence" value="ECO:0007669"/>
    <property type="project" value="InterPro"/>
</dbReference>
<dbReference type="PRINTS" id="PR00385">
    <property type="entry name" value="P450"/>
</dbReference>
<feature type="binding site" description="axial binding residue" evidence="8">
    <location>
        <position position="453"/>
    </location>
    <ligand>
        <name>heme</name>
        <dbReference type="ChEBI" id="CHEBI:30413"/>
    </ligand>
    <ligandPart>
        <name>Fe</name>
        <dbReference type="ChEBI" id="CHEBI:18248"/>
    </ligandPart>
</feature>
<dbReference type="InterPro" id="IPR001128">
    <property type="entry name" value="Cyt_P450"/>
</dbReference>
<dbReference type="InParanoid" id="A0A061FHH8"/>
<accession>A0A061FHH8</accession>
<dbReference type="PRINTS" id="PR00463">
    <property type="entry name" value="EP450I"/>
</dbReference>
<dbReference type="InterPro" id="IPR002401">
    <property type="entry name" value="Cyt_P450_E_grp-I"/>
</dbReference>
<dbReference type="GO" id="GO:0004497">
    <property type="term" value="F:monooxygenase activity"/>
    <property type="evidence" value="ECO:0007669"/>
    <property type="project" value="UniProtKB-KW"/>
</dbReference>
<keyword evidence="10" id="KW-0472">Membrane</keyword>
<dbReference type="Gene3D" id="1.10.630.10">
    <property type="entry name" value="Cytochrome P450"/>
    <property type="match status" value="1"/>
</dbReference>
<dbReference type="AlphaFoldDB" id="A0A061FHH8"/>
<keyword evidence="7 9" id="KW-0503">Monooxygenase</keyword>
<keyword evidence="4 8" id="KW-0479">Metal-binding</keyword>